<dbReference type="Proteomes" id="UP000541444">
    <property type="component" value="Unassembled WGS sequence"/>
</dbReference>
<evidence type="ECO:0000313" key="1">
    <source>
        <dbReference type="EMBL" id="KAF6173278.1"/>
    </source>
</evidence>
<dbReference type="AlphaFoldDB" id="A0A7J7P274"/>
<dbReference type="EMBL" id="JACGCM010000347">
    <property type="protein sequence ID" value="KAF6173278.1"/>
    <property type="molecule type" value="Genomic_DNA"/>
</dbReference>
<sequence length="188" mass="21105">MTLEPNNGNAAALDMKEDEPLRPPMQMYHGKIEHSRYTDIVVLENYEDGYIHKFGFVNTSTQPQKFIILLRKGSTDLWALKMVIDDDEDEVLNAQTIEAVGELKSVLQSQGKGAAQKKVESLRNLRRLLSKSGIPPIEAVIKASTVKGGGKAIFHLDHQTNRWGKETGIYIFSFNARVLQACLRQHDA</sequence>
<organism evidence="1 2">
    <name type="scientific">Kingdonia uniflora</name>
    <dbReference type="NCBI Taxonomy" id="39325"/>
    <lineage>
        <taxon>Eukaryota</taxon>
        <taxon>Viridiplantae</taxon>
        <taxon>Streptophyta</taxon>
        <taxon>Embryophyta</taxon>
        <taxon>Tracheophyta</taxon>
        <taxon>Spermatophyta</taxon>
        <taxon>Magnoliopsida</taxon>
        <taxon>Ranunculales</taxon>
        <taxon>Circaeasteraceae</taxon>
        <taxon>Kingdonia</taxon>
    </lineage>
</organism>
<comment type="caution">
    <text evidence="1">The sequence shown here is derived from an EMBL/GenBank/DDBJ whole genome shotgun (WGS) entry which is preliminary data.</text>
</comment>
<keyword evidence="2" id="KW-1185">Reference proteome</keyword>
<evidence type="ECO:0000313" key="2">
    <source>
        <dbReference type="Proteomes" id="UP000541444"/>
    </source>
</evidence>
<proteinExistence type="predicted"/>
<protein>
    <submittedName>
        <fullName evidence="1">Uncharacterized protein</fullName>
    </submittedName>
</protein>
<accession>A0A7J7P274</accession>
<name>A0A7J7P274_9MAGN</name>
<reference evidence="1 2" key="1">
    <citation type="journal article" date="2020" name="IScience">
        <title>Genome Sequencing of the Endangered Kingdonia uniflora (Circaeasteraceae, Ranunculales) Reveals Potential Mechanisms of Evolutionary Specialization.</title>
        <authorList>
            <person name="Sun Y."/>
            <person name="Deng T."/>
            <person name="Zhang A."/>
            <person name="Moore M.J."/>
            <person name="Landis J.B."/>
            <person name="Lin N."/>
            <person name="Zhang H."/>
            <person name="Zhang X."/>
            <person name="Huang J."/>
            <person name="Zhang X."/>
            <person name="Sun H."/>
            <person name="Wang H."/>
        </authorList>
    </citation>
    <scope>NUCLEOTIDE SEQUENCE [LARGE SCALE GENOMIC DNA]</scope>
    <source>
        <strain evidence="1">TB1705</strain>
        <tissue evidence="1">Leaf</tissue>
    </source>
</reference>
<gene>
    <name evidence="1" type="ORF">GIB67_026973</name>
</gene>